<dbReference type="Gene3D" id="3.30.428.10">
    <property type="entry name" value="HIT-like"/>
    <property type="match status" value="1"/>
</dbReference>
<dbReference type="Pfam" id="PF01230">
    <property type="entry name" value="HIT"/>
    <property type="match status" value="1"/>
</dbReference>
<evidence type="ECO:0000256" key="1">
    <source>
        <dbReference type="PROSITE-ProRule" id="PRU00464"/>
    </source>
</evidence>
<dbReference type="InterPro" id="IPR011146">
    <property type="entry name" value="HIT-like"/>
</dbReference>
<keyword evidence="3" id="KW-0378">Hydrolase</keyword>
<evidence type="ECO:0000259" key="2">
    <source>
        <dbReference type="PROSITE" id="PS51084"/>
    </source>
</evidence>
<sequence>MFELVPGLAKKDFIINLRLCSVLFEDNKLYPWIFLVPRKENTKNMTFLTMEERMQLMKEIALCEEVMVEMFKPAQTNVAMIGNKTPQLHVHVIARAEGDPDWPGTVWDGHSEKYDSADKQKIINEIKKAIMIKMTDPRFYQH</sequence>
<gene>
    <name evidence="3" type="ORF">PlAlph_2270</name>
</gene>
<evidence type="ECO:0000313" key="3">
    <source>
        <dbReference type="EMBL" id="QJR98222.1"/>
    </source>
</evidence>
<dbReference type="GO" id="GO:0016787">
    <property type="term" value="F:hydrolase activity"/>
    <property type="evidence" value="ECO:0007669"/>
    <property type="project" value="UniProtKB-KW"/>
</dbReference>
<dbReference type="SUPFAM" id="SSF54197">
    <property type="entry name" value="HIT-like"/>
    <property type="match status" value="1"/>
</dbReference>
<dbReference type="PROSITE" id="PS51084">
    <property type="entry name" value="HIT_2"/>
    <property type="match status" value="1"/>
</dbReference>
<dbReference type="PIRSF" id="PIRSF000714">
    <property type="entry name" value="HIT"/>
    <property type="match status" value="1"/>
</dbReference>
<dbReference type="InterPro" id="IPR036265">
    <property type="entry name" value="HIT-like_sf"/>
</dbReference>
<accession>A0A6M4NNF6</accession>
<protein>
    <submittedName>
        <fullName evidence="3">Hydrolase</fullName>
    </submittedName>
</protein>
<proteinExistence type="predicted"/>
<name>A0A6M4NNF6_9PROT</name>
<feature type="domain" description="HIT" evidence="2">
    <location>
        <begin position="33"/>
        <end position="102"/>
    </location>
</feature>
<organism evidence="3">
    <name type="scientific">uncultured Alphaproteobacteria bacterium</name>
    <dbReference type="NCBI Taxonomy" id="91750"/>
    <lineage>
        <taxon>Bacteria</taxon>
        <taxon>Pseudomonadati</taxon>
        <taxon>Pseudomonadota</taxon>
        <taxon>Alphaproteobacteria</taxon>
        <taxon>environmental samples</taxon>
    </lineage>
</organism>
<dbReference type="InterPro" id="IPR026026">
    <property type="entry name" value="HIT_Hint"/>
</dbReference>
<dbReference type="EMBL" id="MN990729">
    <property type="protein sequence ID" value="QJR98222.1"/>
    <property type="molecule type" value="Genomic_DNA"/>
</dbReference>
<dbReference type="AlphaFoldDB" id="A0A6M4NNF6"/>
<reference evidence="3" key="1">
    <citation type="submission" date="2020-01" db="EMBL/GenBank/DDBJ databases">
        <title>Gastrointestinal microbiota of LL stock colony Peromyscus leucopus.</title>
        <authorList>
            <person name="Milovic A."/>
            <person name="Bassam K."/>
            <person name="Keay E."/>
            <person name="Barbour A.G."/>
        </authorList>
    </citation>
    <scope>NUCLEOTIDE SEQUENCE</scope>
    <source>
        <strain evidence="3">LL90</strain>
    </source>
</reference>
<comment type="caution">
    <text evidence="1">Lacks conserved residue(s) required for the propagation of feature annotation.</text>
</comment>